<name>A0A918XFR7_9ACTN</name>
<accession>A0A918XFR7</accession>
<reference evidence="2 3" key="1">
    <citation type="journal article" date="2014" name="Int. J. Syst. Evol. Microbiol.">
        <title>Complete genome sequence of Corynebacterium casei LMG S-19264T (=DSM 44701T), isolated from a smear-ripened cheese.</title>
        <authorList>
            <consortium name="US DOE Joint Genome Institute (JGI-PGF)"/>
            <person name="Walter F."/>
            <person name="Albersmeier A."/>
            <person name="Kalinowski J."/>
            <person name="Ruckert C."/>
        </authorList>
    </citation>
    <scope>NUCLEOTIDE SEQUENCE [LARGE SCALE GENOMIC DNA]</scope>
    <source>
        <strain evidence="2 3">KCTC 19473</strain>
    </source>
</reference>
<protein>
    <recommendedName>
        <fullName evidence="4">DUF3352 domain-containing protein</fullName>
    </recommendedName>
</protein>
<feature type="compositionally biased region" description="Polar residues" evidence="1">
    <location>
        <begin position="476"/>
        <end position="486"/>
    </location>
</feature>
<evidence type="ECO:0008006" key="4">
    <source>
        <dbReference type="Google" id="ProtNLM"/>
    </source>
</evidence>
<evidence type="ECO:0000256" key="1">
    <source>
        <dbReference type="SAM" id="MobiDB-lite"/>
    </source>
</evidence>
<keyword evidence="3" id="KW-1185">Reference proteome</keyword>
<proteinExistence type="predicted"/>
<dbReference type="Proteomes" id="UP000654947">
    <property type="component" value="Unassembled WGS sequence"/>
</dbReference>
<dbReference type="EMBL" id="BMXL01000018">
    <property type="protein sequence ID" value="GHD30444.1"/>
    <property type="molecule type" value="Genomic_DNA"/>
</dbReference>
<evidence type="ECO:0000313" key="2">
    <source>
        <dbReference type="EMBL" id="GHD30444.1"/>
    </source>
</evidence>
<sequence>MPPGGGGGGRKRWLIPVAATTAVLVMAGAVWASVSLLNFGGNQPEAVLPGNTVAFGEVDLSIDGSQAVELMEFIDQLPDEVAEEIDTGDGDMNELFADVFTDAFPEADKASVSEWIGDGAGAGLWPSDDEEVGSEAGTAGMGSVIALSVEDESLAEEDLSSLSGEYDDLYYEITDGFALLTPDGASLADMERQVEEHGTLDSADEFSSDVSDLPSGSLATAWGDLGALSEVEGLSGEFQAGTATGPAEISGRASGALHVDGSYLEVQSSVTDWSVDGADMTWLSEAETGSVEAVGRLPENTVMAFGATGLDSALSDAYDDGELDFLTDNRDFQQMERQLNSVGAHLPEGFGALLGTSTVFGITGQGSDGFFEGTGGQESFMYRAEGADQQVLEDFVNDLVVGPYGQPPAIDEEDGTVVVQEGSSSTGALADDPVFEQTMQEMDGAVVSGFFDLRQVLEQGSDVADPSQWGAVGLSVTPNEEGNQLSGELRWSPSGGE</sequence>
<organism evidence="2 3">
    <name type="scientific">Nocardiopsis kunsanensis</name>
    <dbReference type="NCBI Taxonomy" id="141693"/>
    <lineage>
        <taxon>Bacteria</taxon>
        <taxon>Bacillati</taxon>
        <taxon>Actinomycetota</taxon>
        <taxon>Actinomycetes</taxon>
        <taxon>Streptosporangiales</taxon>
        <taxon>Nocardiopsidaceae</taxon>
        <taxon>Nocardiopsis</taxon>
    </lineage>
</organism>
<evidence type="ECO:0000313" key="3">
    <source>
        <dbReference type="Proteomes" id="UP000654947"/>
    </source>
</evidence>
<comment type="caution">
    <text evidence="2">The sequence shown here is derived from an EMBL/GenBank/DDBJ whole genome shotgun (WGS) entry which is preliminary data.</text>
</comment>
<dbReference type="AlphaFoldDB" id="A0A918XFR7"/>
<gene>
    <name evidence="2" type="ORF">GCM10007147_32240</name>
</gene>
<feature type="region of interest" description="Disordered" evidence="1">
    <location>
        <begin position="462"/>
        <end position="497"/>
    </location>
</feature>